<feature type="transmembrane region" description="Helical" evidence="1">
    <location>
        <begin position="278"/>
        <end position="298"/>
    </location>
</feature>
<sequence length="678" mass="74329">MQESGRHLAQPFARVRVWFRDVTAPTAGDLPNRRVLLVFPALLVLIMIALVATGINGSSTGYMNSYFSLDEDPALLSGEPQSIRSDEWLVQSAWTISQVEQGLPVTNQSFPGGMDATVQHDLPSLDWSVAFRPHLWGFFLLPLDQAMAWKWWFPGFALMAACYVFVVSMLPRRPLTAAALSVGFFFAPFFQWWYLSITFWPAAWSFLVMSAVIWLVRSPRPVNRIVWPALVGYVTVTLGMGIYVPFIIAAVLMALAFGVGFVLTSLDLRSGIWERLKAVSPLLIGGIMAVCVLGIWILTRLDTVERFLGTVYPGERLQTVGQSTPQSLLALFGAPFTAGLGDTSGAPFSSNTSEASTFFLPGLFLVLGFGWLLARAWTNHRRIDWLLIALLALGGLLAAYLLIPGWDSLAHLLLLDRTTIGRIGLAFGLLSVVSIVVMANRLDTLAKEGRAFLPWFVTWAGVALAGLAAATLIIFLYRRQSPLLLAHWQWVLLIGLFLAAVLWFSRGRVFAGAVAFLIISLVGSGGVNPVYVGVYDLNDTKLMSEVKAVDGGDGGTWVGVGASFLPTVTLVQSGLRSYNGFQSAPTPEMWKQIDPTGTYEQYWNRLANVSWVAGVGAPSASNPAADQVRLTFDSCAAFAQKYVSFVLTDEHLTQDCLVLERSLKQGPTNFRIYEVVRP</sequence>
<name>A0A4R9ASW8_9MICO</name>
<dbReference type="InterPro" id="IPR056071">
    <property type="entry name" value="DUF7654"/>
</dbReference>
<feature type="transmembrane region" description="Helical" evidence="1">
    <location>
        <begin position="151"/>
        <end position="170"/>
    </location>
</feature>
<evidence type="ECO:0000256" key="1">
    <source>
        <dbReference type="SAM" id="Phobius"/>
    </source>
</evidence>
<feature type="transmembrane region" description="Helical" evidence="1">
    <location>
        <begin position="385"/>
        <end position="403"/>
    </location>
</feature>
<dbReference type="OrthoDB" id="3176622at2"/>
<feature type="transmembrane region" description="Helical" evidence="1">
    <location>
        <begin position="452"/>
        <end position="477"/>
    </location>
</feature>
<dbReference type="RefSeq" id="WP_134553763.1">
    <property type="nucleotide sequence ID" value="NZ_SOHK01000004.1"/>
</dbReference>
<feature type="domain" description="DUF7657" evidence="3">
    <location>
        <begin position="41"/>
        <end position="440"/>
    </location>
</feature>
<keyword evidence="1" id="KW-0812">Transmembrane</keyword>
<keyword evidence="5" id="KW-1185">Reference proteome</keyword>
<feature type="transmembrane region" description="Helical" evidence="1">
    <location>
        <begin position="175"/>
        <end position="193"/>
    </location>
</feature>
<protein>
    <submittedName>
        <fullName evidence="4">Uncharacterized protein</fullName>
    </submittedName>
</protein>
<comment type="caution">
    <text evidence="4">The sequence shown here is derived from an EMBL/GenBank/DDBJ whole genome shotgun (WGS) entry which is preliminary data.</text>
</comment>
<feature type="transmembrane region" description="Helical" evidence="1">
    <location>
        <begin position="423"/>
        <end position="440"/>
    </location>
</feature>
<organism evidence="4 5">
    <name type="scientific">Cryobacterium ruanii</name>
    <dbReference type="NCBI Taxonomy" id="1259197"/>
    <lineage>
        <taxon>Bacteria</taxon>
        <taxon>Bacillati</taxon>
        <taxon>Actinomycetota</taxon>
        <taxon>Actinomycetes</taxon>
        <taxon>Micrococcales</taxon>
        <taxon>Microbacteriaceae</taxon>
        <taxon>Cryobacterium</taxon>
    </lineage>
</organism>
<feature type="transmembrane region" description="Helical" evidence="1">
    <location>
        <begin position="511"/>
        <end position="534"/>
    </location>
</feature>
<dbReference type="InterPro" id="IPR056074">
    <property type="entry name" value="DUF7657"/>
</dbReference>
<keyword evidence="1" id="KW-0472">Membrane</keyword>
<feature type="transmembrane region" description="Helical" evidence="1">
    <location>
        <begin position="355"/>
        <end position="373"/>
    </location>
</feature>
<evidence type="ECO:0000259" key="3">
    <source>
        <dbReference type="Pfam" id="PF24677"/>
    </source>
</evidence>
<dbReference type="Pfam" id="PF24672">
    <property type="entry name" value="DUF7654"/>
    <property type="match status" value="1"/>
</dbReference>
<reference evidence="4 5" key="1">
    <citation type="submission" date="2019-03" db="EMBL/GenBank/DDBJ databases">
        <title>Genomics of glacier-inhabiting Cryobacterium strains.</title>
        <authorList>
            <person name="Liu Q."/>
            <person name="Xin Y.-H."/>
        </authorList>
    </citation>
    <scope>NUCLEOTIDE SEQUENCE [LARGE SCALE GENOMIC DNA]</scope>
    <source>
        <strain evidence="4 5">Sr36</strain>
    </source>
</reference>
<dbReference type="AlphaFoldDB" id="A0A4R9ASW8"/>
<evidence type="ECO:0000313" key="4">
    <source>
        <dbReference type="EMBL" id="TFD69370.1"/>
    </source>
</evidence>
<evidence type="ECO:0000313" key="5">
    <source>
        <dbReference type="Proteomes" id="UP000298154"/>
    </source>
</evidence>
<accession>A0A4R9ASW8</accession>
<feature type="transmembrane region" description="Helical" evidence="1">
    <location>
        <begin position="248"/>
        <end position="266"/>
    </location>
</feature>
<proteinExistence type="predicted"/>
<dbReference type="Pfam" id="PF24677">
    <property type="entry name" value="DUF7657"/>
    <property type="match status" value="1"/>
</dbReference>
<evidence type="ECO:0000259" key="2">
    <source>
        <dbReference type="Pfam" id="PF24672"/>
    </source>
</evidence>
<dbReference type="EMBL" id="SOHK01000004">
    <property type="protein sequence ID" value="TFD69370.1"/>
    <property type="molecule type" value="Genomic_DNA"/>
</dbReference>
<feature type="domain" description="DUF7654" evidence="2">
    <location>
        <begin position="536"/>
        <end position="676"/>
    </location>
</feature>
<feature type="transmembrane region" description="Helical" evidence="1">
    <location>
        <begin position="35"/>
        <end position="55"/>
    </location>
</feature>
<dbReference type="Proteomes" id="UP000298154">
    <property type="component" value="Unassembled WGS sequence"/>
</dbReference>
<feature type="transmembrane region" description="Helical" evidence="1">
    <location>
        <begin position="483"/>
        <end position="504"/>
    </location>
</feature>
<gene>
    <name evidence="4" type="ORF">E3T47_00785</name>
</gene>
<keyword evidence="1" id="KW-1133">Transmembrane helix</keyword>